<gene>
    <name evidence="2" type="ORF">LY90DRAFT_674033</name>
</gene>
<dbReference type="STRING" id="1754190.A0A1Y2B217"/>
<feature type="region of interest" description="Disordered" evidence="1">
    <location>
        <begin position="47"/>
        <end position="68"/>
    </location>
</feature>
<evidence type="ECO:0000313" key="3">
    <source>
        <dbReference type="Proteomes" id="UP000193920"/>
    </source>
</evidence>
<accession>A0A1Y2B217</accession>
<dbReference type="Proteomes" id="UP000193920">
    <property type="component" value="Unassembled WGS sequence"/>
</dbReference>
<comment type="caution">
    <text evidence="2">The sequence shown here is derived from an EMBL/GenBank/DDBJ whole genome shotgun (WGS) entry which is preliminary data.</text>
</comment>
<dbReference type="EMBL" id="MCOG01000183">
    <property type="protein sequence ID" value="ORY28853.1"/>
    <property type="molecule type" value="Genomic_DNA"/>
</dbReference>
<feature type="compositionally biased region" description="Low complexity" evidence="1">
    <location>
        <begin position="47"/>
        <end position="57"/>
    </location>
</feature>
<evidence type="ECO:0000256" key="1">
    <source>
        <dbReference type="SAM" id="MobiDB-lite"/>
    </source>
</evidence>
<keyword evidence="3" id="KW-1185">Reference proteome</keyword>
<sequence length="842" mass="97364">MDTSKEYNKKRKYCNIDNNTCNTITTVTNYSNNNNISNINNIPKPSVSSVSYNDNNNPASTSSSESLLNKHNSKEDCLKYKKLKTYCQSSTSLINTILNDTKDKLLHINSKSSYHPLASVRTSNMSRENSLKLSFLINKKDDCSTCSSYYAMNNEIKNSCSNCEKSNILYKIKPDNIIKNQDYYENDFLNSKKIKKEISKKKDLTNRYSSYSKNGNDSQFIKNSFYSSFHTNYNCTLSESNSIMTKTQLNYNMNMNNKEYYLQQILYGGNNKSLKLNDKGKNYNDDEKKLNIRNKSPQSFIQSFNDYPWDTRYKNSFRSIERIRTNNNCNYDGVNNDILLNSNNNKNKNSTISSKSNSFYSLYNEDNVNLKPMNKNNKINTHSLIYSNNNEDKRIKCNEYKNHTIYDTNLIKNSKIINTNEENDNLDEKNRKGSCLNSLLSNINDNTRQNFNTSNIKIHRYEDPKYYRETSYYNNSYNYSPKKLNEASCSLNLNKKYCNFEYQHNMNSKINIDYDPMTSFTNPIHNNEISNKITSNINIAYPSYLPIKNIYKNVIINNKKNENKLVSSYTYPYINSNSNLYSYKNKNKNSSSLNKLYSSHLIYKTKPLKSSTLSQSYSSLFNHKRLSSKLDYILSSLLDKNYNNTINNNININNDKDNNMQKSIEKSLSQKISYSNVNTLNNNSNNSSKIKSIINSNKNRDKNINKINPFEFILTSKIPYNYSKSSSSSSSSTNSKSSSLISSPYLSSLKSPYLSPLKMMTNPPNQKPRNEMVDLTHSNIYIKCMTKEDGENTGGWVWNSEFLEKYNSENNYLSTTIDNIAIPSASVTIDDIVLTEEDLKLF</sequence>
<evidence type="ECO:0000313" key="2">
    <source>
        <dbReference type="EMBL" id="ORY28853.1"/>
    </source>
</evidence>
<dbReference type="AlphaFoldDB" id="A0A1Y2B217"/>
<protein>
    <submittedName>
        <fullName evidence="2">Uncharacterized protein</fullName>
    </submittedName>
</protein>
<organism evidence="2 3">
    <name type="scientific">Neocallimastix californiae</name>
    <dbReference type="NCBI Taxonomy" id="1754190"/>
    <lineage>
        <taxon>Eukaryota</taxon>
        <taxon>Fungi</taxon>
        <taxon>Fungi incertae sedis</taxon>
        <taxon>Chytridiomycota</taxon>
        <taxon>Chytridiomycota incertae sedis</taxon>
        <taxon>Neocallimastigomycetes</taxon>
        <taxon>Neocallimastigales</taxon>
        <taxon>Neocallimastigaceae</taxon>
        <taxon>Neocallimastix</taxon>
    </lineage>
</organism>
<feature type="compositionally biased region" description="Polar residues" evidence="1">
    <location>
        <begin position="58"/>
        <end position="68"/>
    </location>
</feature>
<dbReference type="OrthoDB" id="2163621at2759"/>
<proteinExistence type="predicted"/>
<name>A0A1Y2B217_9FUNG</name>
<reference evidence="2 3" key="1">
    <citation type="submission" date="2016-08" db="EMBL/GenBank/DDBJ databases">
        <title>A Parts List for Fungal Cellulosomes Revealed by Comparative Genomics.</title>
        <authorList>
            <consortium name="DOE Joint Genome Institute"/>
            <person name="Haitjema C.H."/>
            <person name="Gilmore S.P."/>
            <person name="Henske J.K."/>
            <person name="Solomon K.V."/>
            <person name="De Groot R."/>
            <person name="Kuo A."/>
            <person name="Mondo S.J."/>
            <person name="Salamov A.A."/>
            <person name="Labutti K."/>
            <person name="Zhao Z."/>
            <person name="Chiniquy J."/>
            <person name="Barry K."/>
            <person name="Brewer H.M."/>
            <person name="Purvine S.O."/>
            <person name="Wright A.T."/>
            <person name="Boxma B."/>
            <person name="Van Alen T."/>
            <person name="Hackstein J.H."/>
            <person name="Baker S.E."/>
            <person name="Grigoriev I.V."/>
            <person name="O'Malley M.A."/>
        </authorList>
    </citation>
    <scope>NUCLEOTIDE SEQUENCE [LARGE SCALE GENOMIC DNA]</scope>
    <source>
        <strain evidence="2 3">G1</strain>
    </source>
</reference>